<name>X0UH52_9ZZZZ</name>
<organism evidence="1">
    <name type="scientific">marine sediment metagenome</name>
    <dbReference type="NCBI Taxonomy" id="412755"/>
    <lineage>
        <taxon>unclassified sequences</taxon>
        <taxon>metagenomes</taxon>
        <taxon>ecological metagenomes</taxon>
    </lineage>
</organism>
<sequence length="61" mass="7066">MMVLRRTNWEVRLILILRLPVILSGLHPIIGAPVLVDFVLGLQFHVSQYIRQDRFSGILQI</sequence>
<proteinExistence type="predicted"/>
<protein>
    <submittedName>
        <fullName evidence="1">Uncharacterized protein</fullName>
    </submittedName>
</protein>
<dbReference type="AlphaFoldDB" id="X0UH52"/>
<comment type="caution">
    <text evidence="1">The sequence shown here is derived from an EMBL/GenBank/DDBJ whole genome shotgun (WGS) entry which is preliminary data.</text>
</comment>
<dbReference type="EMBL" id="BARS01014989">
    <property type="protein sequence ID" value="GAF98631.1"/>
    <property type="molecule type" value="Genomic_DNA"/>
</dbReference>
<accession>X0UH52</accession>
<gene>
    <name evidence="1" type="ORF">S01H1_24886</name>
</gene>
<reference evidence="1" key="1">
    <citation type="journal article" date="2014" name="Front. Microbiol.">
        <title>High frequency of phylogenetically diverse reductive dehalogenase-homologous genes in deep subseafloor sedimentary metagenomes.</title>
        <authorList>
            <person name="Kawai M."/>
            <person name="Futagami T."/>
            <person name="Toyoda A."/>
            <person name="Takaki Y."/>
            <person name="Nishi S."/>
            <person name="Hori S."/>
            <person name="Arai W."/>
            <person name="Tsubouchi T."/>
            <person name="Morono Y."/>
            <person name="Uchiyama I."/>
            <person name="Ito T."/>
            <person name="Fujiyama A."/>
            <person name="Inagaki F."/>
            <person name="Takami H."/>
        </authorList>
    </citation>
    <scope>NUCLEOTIDE SEQUENCE</scope>
    <source>
        <strain evidence="1">Expedition CK06-06</strain>
    </source>
</reference>
<evidence type="ECO:0000313" key="1">
    <source>
        <dbReference type="EMBL" id="GAF98631.1"/>
    </source>
</evidence>
<feature type="non-terminal residue" evidence="1">
    <location>
        <position position="61"/>
    </location>
</feature>